<dbReference type="EMBL" id="MN033144">
    <property type="protein sequence ID" value="QDH87097.1"/>
    <property type="molecule type" value="Genomic_RNA"/>
</dbReference>
<protein>
    <submittedName>
        <fullName evidence="1">Uncharacterized protein</fullName>
    </submittedName>
</protein>
<accession>A0A514D0F9</accession>
<name>A0A514D0F9_9VIRU</name>
<gene>
    <name evidence="1" type="ORF">H3Bulk41970_000003</name>
</gene>
<reference evidence="1" key="1">
    <citation type="submission" date="2019-05" db="EMBL/GenBank/DDBJ databases">
        <title>Metatranscriptomic reconstruction reveals RNA viruses with the potential to shape carbon cycling in soil.</title>
        <authorList>
            <person name="Starr E.P."/>
            <person name="Nuccio E."/>
            <person name="Pett-Ridge J."/>
            <person name="Banfield J.F."/>
            <person name="Firestone M.K."/>
        </authorList>
    </citation>
    <scope>NUCLEOTIDE SEQUENCE</scope>
    <source>
        <strain evidence="1">H3_Bulk_41_scaffold_970</strain>
    </source>
</reference>
<sequence>MRYIVVENVHEAIDPEKQIRILDCVDDTIVGVTDLLCRLPVDQVLPVEFYFNFN</sequence>
<organism evidence="1">
    <name type="scientific">Leviviridae sp</name>
    <dbReference type="NCBI Taxonomy" id="2027243"/>
    <lineage>
        <taxon>Viruses</taxon>
        <taxon>Riboviria</taxon>
        <taxon>Orthornavirae</taxon>
        <taxon>Lenarviricota</taxon>
        <taxon>Leviviricetes</taxon>
        <taxon>Norzivirales</taxon>
        <taxon>Fiersviridae</taxon>
    </lineage>
</organism>
<evidence type="ECO:0000313" key="1">
    <source>
        <dbReference type="EMBL" id="QDH87097.1"/>
    </source>
</evidence>
<proteinExistence type="predicted"/>